<name>A0A2H0X928_UNCKA</name>
<dbReference type="AlphaFoldDB" id="A0A2H0X928"/>
<dbReference type="EMBL" id="PEYW01000041">
    <property type="protein sequence ID" value="PIS20608.1"/>
    <property type="molecule type" value="Genomic_DNA"/>
</dbReference>
<protein>
    <submittedName>
        <fullName evidence="1">Uncharacterized protein</fullName>
    </submittedName>
</protein>
<organism evidence="1 2">
    <name type="scientific">candidate division WWE3 bacterium CG08_land_8_20_14_0_20_43_13</name>
    <dbReference type="NCBI Taxonomy" id="1975087"/>
    <lineage>
        <taxon>Bacteria</taxon>
        <taxon>Katanobacteria</taxon>
    </lineage>
</organism>
<evidence type="ECO:0000313" key="2">
    <source>
        <dbReference type="Proteomes" id="UP000231414"/>
    </source>
</evidence>
<gene>
    <name evidence="1" type="ORF">COT52_02875</name>
</gene>
<reference evidence="2" key="1">
    <citation type="submission" date="2017-09" db="EMBL/GenBank/DDBJ databases">
        <title>Depth-based differentiation of microbial function through sediment-hosted aquifers and enrichment of novel symbionts in the deep terrestrial subsurface.</title>
        <authorList>
            <person name="Probst A.J."/>
            <person name="Ladd B."/>
            <person name="Jarett J.K."/>
            <person name="Geller-Mcgrath D.E."/>
            <person name="Sieber C.M.K."/>
            <person name="Emerson J.B."/>
            <person name="Anantharaman K."/>
            <person name="Thomas B.C."/>
            <person name="Malmstrom R."/>
            <person name="Stieglmeier M."/>
            <person name="Klingl A."/>
            <person name="Woyke T."/>
            <person name="Ryan C.M."/>
            <person name="Banfield J.F."/>
        </authorList>
    </citation>
    <scope>NUCLEOTIDE SEQUENCE [LARGE SCALE GENOMIC DNA]</scope>
</reference>
<sequence length="75" mass="8179">MADENAVLGDCQIGSGSNTLFEIRIWADISLEVQNPWRPLYLVPVDIKPCRTGIANLPSGVITTSVDHVCRLSVL</sequence>
<evidence type="ECO:0000313" key="1">
    <source>
        <dbReference type="EMBL" id="PIS20608.1"/>
    </source>
</evidence>
<dbReference type="Proteomes" id="UP000231414">
    <property type="component" value="Unassembled WGS sequence"/>
</dbReference>
<accession>A0A2H0X928</accession>
<proteinExistence type="predicted"/>
<comment type="caution">
    <text evidence="1">The sequence shown here is derived from an EMBL/GenBank/DDBJ whole genome shotgun (WGS) entry which is preliminary data.</text>
</comment>